<sequence length="209" mass="23791">MWYAAVLRFIRRRLVLGLIFLFSLTYFLINLFGNGGSLSLDADDFEVRREYPMIWRTLQEHNQTNDLGATCRNSVQGKVLIVDDRGFVCQRSDLLWTGCCNVDPGTTKRYGCETCNEAHCCAIYEHCVSCCLHPDKKTLLEKVLSKASGRQSAVFATVKDHFELCLAKCRTNSHSVQHENKYRDPKTKHCYGQTEAHESQKEVSGNSVL</sequence>
<evidence type="ECO:0000256" key="9">
    <source>
        <dbReference type="SAM" id="MobiDB-lite"/>
    </source>
</evidence>
<evidence type="ECO:0000256" key="6">
    <source>
        <dbReference type="ARBA" id="ARBA00023180"/>
    </source>
</evidence>
<evidence type="ECO:0000256" key="5">
    <source>
        <dbReference type="ARBA" id="ARBA00023136"/>
    </source>
</evidence>
<keyword evidence="5" id="KW-0472">Membrane</keyword>
<evidence type="ECO:0000256" key="1">
    <source>
        <dbReference type="ARBA" id="ARBA00004194"/>
    </source>
</evidence>
<keyword evidence="4" id="KW-0333">Golgi apparatus</keyword>
<dbReference type="AlphaFoldDB" id="A0A0K8TQK8"/>
<reference evidence="10" key="1">
    <citation type="journal article" date="2015" name="Insect Biochem. Mol. Biol.">
        <title>An insight into the sialome of the horse fly, Tabanus bromius.</title>
        <authorList>
            <person name="Ribeiro J.M."/>
            <person name="Kazimirova M."/>
            <person name="Takac P."/>
            <person name="Andersen J.F."/>
            <person name="Francischetti I.M."/>
        </authorList>
    </citation>
    <scope>NUCLEOTIDE SEQUENCE</scope>
</reference>
<feature type="region of interest" description="Disordered" evidence="9">
    <location>
        <begin position="178"/>
        <end position="209"/>
    </location>
</feature>
<dbReference type="PANTHER" id="PTHR13481">
    <property type="entry name" value="SREBP REGULATING GENE PROTEIN"/>
    <property type="match status" value="1"/>
</dbReference>
<dbReference type="GO" id="GO:2000640">
    <property type="term" value="P:positive regulation of SREBP signaling pathway"/>
    <property type="evidence" value="ECO:0007669"/>
    <property type="project" value="InterPro"/>
</dbReference>
<keyword evidence="2" id="KW-0812">Transmembrane</keyword>
<dbReference type="PANTHER" id="PTHR13481:SF0">
    <property type="entry name" value="SREBP REGULATING GENE PROTEIN"/>
    <property type="match status" value="1"/>
</dbReference>
<comment type="similarity">
    <text evidence="7">Belongs to the SPRING family.</text>
</comment>
<evidence type="ECO:0000256" key="3">
    <source>
        <dbReference type="ARBA" id="ARBA00022989"/>
    </source>
</evidence>
<proteinExistence type="evidence at transcript level"/>
<evidence type="ECO:0000256" key="8">
    <source>
        <dbReference type="ARBA" id="ARBA00023485"/>
    </source>
</evidence>
<evidence type="ECO:0000256" key="2">
    <source>
        <dbReference type="ARBA" id="ARBA00022692"/>
    </source>
</evidence>
<keyword evidence="6" id="KW-0325">Glycoprotein</keyword>
<protein>
    <recommendedName>
        <fullName evidence="8">SREBP regulating gene protein</fullName>
    </recommendedName>
</protein>
<comment type="subcellular location">
    <subcellularLocation>
        <location evidence="1">Golgi apparatus membrane</location>
        <topology evidence="1">Single-pass membrane protein</topology>
    </subcellularLocation>
</comment>
<dbReference type="EMBL" id="GDAI01001423">
    <property type="protein sequence ID" value="JAI16180.1"/>
    <property type="molecule type" value="mRNA"/>
</dbReference>
<dbReference type="GO" id="GO:0000139">
    <property type="term" value="C:Golgi membrane"/>
    <property type="evidence" value="ECO:0007669"/>
    <property type="project" value="UniProtKB-SubCell"/>
</dbReference>
<feature type="compositionally biased region" description="Basic and acidic residues" evidence="9">
    <location>
        <begin position="178"/>
        <end position="187"/>
    </location>
</feature>
<organism evidence="10">
    <name type="scientific">Tabanus bromius</name>
    <name type="common">Band-eyed brown horse fly</name>
    <dbReference type="NCBI Taxonomy" id="304241"/>
    <lineage>
        <taxon>Eukaryota</taxon>
        <taxon>Metazoa</taxon>
        <taxon>Ecdysozoa</taxon>
        <taxon>Arthropoda</taxon>
        <taxon>Hexapoda</taxon>
        <taxon>Insecta</taxon>
        <taxon>Pterygota</taxon>
        <taxon>Neoptera</taxon>
        <taxon>Endopterygota</taxon>
        <taxon>Diptera</taxon>
        <taxon>Brachycera</taxon>
        <taxon>Tabanomorpha</taxon>
        <taxon>Tabanoidea</taxon>
        <taxon>Tabanidae</taxon>
        <taxon>Tabanus</taxon>
    </lineage>
</organism>
<accession>A0A0K8TQK8</accession>
<evidence type="ECO:0000256" key="4">
    <source>
        <dbReference type="ARBA" id="ARBA00023034"/>
    </source>
</evidence>
<keyword evidence="3" id="KW-1133">Transmembrane helix</keyword>
<dbReference type="InterPro" id="IPR019352">
    <property type="entry name" value="SPRING1"/>
</dbReference>
<dbReference type="Pfam" id="PF10218">
    <property type="entry name" value="SPRING1"/>
    <property type="match status" value="1"/>
</dbReference>
<name>A0A0K8TQK8_TABBR</name>
<evidence type="ECO:0000256" key="7">
    <source>
        <dbReference type="ARBA" id="ARBA00023461"/>
    </source>
</evidence>
<evidence type="ECO:0000313" key="10">
    <source>
        <dbReference type="EMBL" id="JAI16180.1"/>
    </source>
</evidence>